<evidence type="ECO:0000256" key="3">
    <source>
        <dbReference type="ARBA" id="ARBA00022452"/>
    </source>
</evidence>
<evidence type="ECO:0000313" key="12">
    <source>
        <dbReference type="EMBL" id="MDC1853737.1"/>
    </source>
</evidence>
<dbReference type="GO" id="GO:0009279">
    <property type="term" value="C:cell outer membrane"/>
    <property type="evidence" value="ECO:0007669"/>
    <property type="project" value="UniProtKB-SubCell"/>
</dbReference>
<dbReference type="PROSITE" id="PS52016">
    <property type="entry name" value="TONB_DEPENDENT_REC_3"/>
    <property type="match status" value="1"/>
</dbReference>
<dbReference type="Proteomes" id="UP001214113">
    <property type="component" value="Unassembled WGS sequence"/>
</dbReference>
<gene>
    <name evidence="12" type="ORF">POZ22_02870</name>
</gene>
<evidence type="ECO:0000256" key="4">
    <source>
        <dbReference type="ARBA" id="ARBA00022692"/>
    </source>
</evidence>
<dbReference type="EMBL" id="JAQNSB010000003">
    <property type="protein sequence ID" value="MDC1853737.1"/>
    <property type="molecule type" value="Genomic_DNA"/>
</dbReference>
<keyword evidence="12" id="KW-0675">Receptor</keyword>
<proteinExistence type="inferred from homology"/>
<dbReference type="InterPro" id="IPR008969">
    <property type="entry name" value="CarboxyPept-like_regulatory"/>
</dbReference>
<evidence type="ECO:0000256" key="2">
    <source>
        <dbReference type="ARBA" id="ARBA00022448"/>
    </source>
</evidence>
<evidence type="ECO:0000256" key="7">
    <source>
        <dbReference type="ARBA" id="ARBA00023237"/>
    </source>
</evidence>
<keyword evidence="7 8" id="KW-0998">Cell outer membrane</keyword>
<dbReference type="Pfam" id="PF13715">
    <property type="entry name" value="CarbopepD_reg_2"/>
    <property type="match status" value="1"/>
</dbReference>
<evidence type="ECO:0000256" key="6">
    <source>
        <dbReference type="ARBA" id="ARBA00023136"/>
    </source>
</evidence>
<dbReference type="Gene3D" id="2.40.170.20">
    <property type="entry name" value="TonB-dependent receptor, beta-barrel domain"/>
    <property type="match status" value="1"/>
</dbReference>
<evidence type="ECO:0000256" key="5">
    <source>
        <dbReference type="ARBA" id="ARBA00023077"/>
    </source>
</evidence>
<organism evidence="12 13">
    <name type="scientific">Bacteroides uniformis</name>
    <dbReference type="NCBI Taxonomy" id="820"/>
    <lineage>
        <taxon>Bacteria</taxon>
        <taxon>Pseudomonadati</taxon>
        <taxon>Bacteroidota</taxon>
        <taxon>Bacteroidia</taxon>
        <taxon>Bacteroidales</taxon>
        <taxon>Bacteroidaceae</taxon>
        <taxon>Bacteroides</taxon>
    </lineage>
</organism>
<reference evidence="12" key="1">
    <citation type="submission" date="2022-10" db="EMBL/GenBank/DDBJ databases">
        <title>Human gut microbiome strain richness.</title>
        <authorList>
            <person name="Chen-Liaw A."/>
        </authorList>
    </citation>
    <scope>NUCLEOTIDE SEQUENCE</scope>
    <source>
        <strain evidence="12">BSD2780061687st1_G10_BSD2780061687b_171204</strain>
    </source>
</reference>
<keyword evidence="6 8" id="KW-0472">Membrane</keyword>
<dbReference type="InterPro" id="IPR023996">
    <property type="entry name" value="TonB-dep_OMP_SusC/RagA"/>
</dbReference>
<accession>A0AAW6G675</accession>
<dbReference type="NCBIfam" id="TIGR04057">
    <property type="entry name" value="SusC_RagA_signa"/>
    <property type="match status" value="1"/>
</dbReference>
<dbReference type="InterPro" id="IPR023997">
    <property type="entry name" value="TonB-dep_OMP_SusC/RagA_CS"/>
</dbReference>
<dbReference type="InterPro" id="IPR036942">
    <property type="entry name" value="Beta-barrel_TonB_sf"/>
</dbReference>
<feature type="domain" description="TonB-dependent receptor-like beta-barrel" evidence="10">
    <location>
        <begin position="417"/>
        <end position="1015"/>
    </location>
</feature>
<dbReference type="NCBIfam" id="TIGR04056">
    <property type="entry name" value="OMP_RagA_SusC"/>
    <property type="match status" value="1"/>
</dbReference>
<keyword evidence="5 9" id="KW-0798">TonB box</keyword>
<evidence type="ECO:0000259" key="10">
    <source>
        <dbReference type="Pfam" id="PF00593"/>
    </source>
</evidence>
<dbReference type="Gene3D" id="2.60.40.1120">
    <property type="entry name" value="Carboxypeptidase-like, regulatory domain"/>
    <property type="match status" value="1"/>
</dbReference>
<keyword evidence="4 8" id="KW-0812">Transmembrane</keyword>
<keyword evidence="2 8" id="KW-0813">Transport</keyword>
<protein>
    <submittedName>
        <fullName evidence="12">TonB-dependent receptor</fullName>
    </submittedName>
</protein>
<name>A0AAW6G675_BACUN</name>
<evidence type="ECO:0000256" key="8">
    <source>
        <dbReference type="PROSITE-ProRule" id="PRU01360"/>
    </source>
</evidence>
<dbReference type="AlphaFoldDB" id="A0AAW6G675"/>
<comment type="similarity">
    <text evidence="8 9">Belongs to the TonB-dependent receptor family.</text>
</comment>
<evidence type="ECO:0000313" key="13">
    <source>
        <dbReference type="Proteomes" id="UP001214113"/>
    </source>
</evidence>
<comment type="caution">
    <text evidence="12">The sequence shown here is derived from an EMBL/GenBank/DDBJ whole genome shotgun (WGS) entry which is preliminary data.</text>
</comment>
<dbReference type="Pfam" id="PF07715">
    <property type="entry name" value="Plug"/>
    <property type="match status" value="1"/>
</dbReference>
<dbReference type="InterPro" id="IPR012910">
    <property type="entry name" value="Plug_dom"/>
</dbReference>
<dbReference type="Gene3D" id="2.170.130.10">
    <property type="entry name" value="TonB-dependent receptor, plug domain"/>
    <property type="match status" value="1"/>
</dbReference>
<evidence type="ECO:0000256" key="1">
    <source>
        <dbReference type="ARBA" id="ARBA00004571"/>
    </source>
</evidence>
<dbReference type="Pfam" id="PF00593">
    <property type="entry name" value="TonB_dep_Rec_b-barrel"/>
    <property type="match status" value="1"/>
</dbReference>
<dbReference type="InterPro" id="IPR039426">
    <property type="entry name" value="TonB-dep_rcpt-like"/>
</dbReference>
<comment type="subcellular location">
    <subcellularLocation>
        <location evidence="1 8">Cell outer membrane</location>
        <topology evidence="1 8">Multi-pass membrane protein</topology>
    </subcellularLocation>
</comment>
<dbReference type="InterPro" id="IPR000531">
    <property type="entry name" value="Beta-barrel_TonB"/>
</dbReference>
<dbReference type="SUPFAM" id="SSF56935">
    <property type="entry name" value="Porins"/>
    <property type="match status" value="1"/>
</dbReference>
<dbReference type="SUPFAM" id="SSF49464">
    <property type="entry name" value="Carboxypeptidase regulatory domain-like"/>
    <property type="match status" value="1"/>
</dbReference>
<dbReference type="InterPro" id="IPR037066">
    <property type="entry name" value="Plug_dom_sf"/>
</dbReference>
<keyword evidence="3 8" id="KW-1134">Transmembrane beta strand</keyword>
<sequence length="1064" mass="116831">MRKTFLEKCINLHLCRVALVLLFFVPAISSLQANPSQNRPITGVVTSATDSEPLIGVSVQVKETATGGITDIDGKYSVAAQEGQTLIFSYIGYKSQEIKVGASAVINVILKEDTEMLDEVVVVGYGVQKKKLVTGATVQVKGDNIAKLNTNNPLQAMQGQTPGVNIASTSGQPGADMKVTIRGLGTVGNSQPLYLIDGVGGDISTLNPADIESIDVLKDAASAAIYGAQAANGVVLITTKQGKEGKAQISFDAYYGIQNVPRTANMLNAEQYMVIMNEQAVNSGNAPYDWSQIKSIYDANGNVYDSNWVDAMFKDNATTESYSLGVTGGSATSTYALSLGYLNQEGIVGGSDVSNYTRYNFRINSEHKLFKDLLTVGEQVSFVYKKNNGVGVGNQYNNTLRGAFGTSPITPIYSDNNNYDSPYNDTTNSDWYKGDGNPYGAMMTNTNNENKNATFSGNVYAELRPIKNLKIRTTFGAVYGSSEYRSFKPLYRFSIYDYNETRTSVSQNMNHSLGMTWTNTATYDWKIKDHAFNALIGMEAYRYEGTYLSGGNGALKEGFDDWEHAYVSNGTASSSTDGLSASGNPHDEGRSVSYFARLGWNWKETYMINATLRSDGSSKFASGNRFGYFPSVSAGWTISNEKFMESTQGWLDFLKIRASWGQVGNQNIKNYQYLAPIKNTNTHYLFGSGFSDAGAAAQLATNWGAFPSRLSNPNLTWETSEQTNIGLDARFLDSRLGFNFDFYIKNTKDWLVEAPILATAGAGAPYINGGSVKNTGVELALTWDDTIGKDFRYNVGINGAYNKNKVGKIPTEDGIIHGSTNQLYDNTPEFYRAENGKPIGYFWGYKTAGIFQNNQEIKDWIAADNGILQSNVQPGDVRYVDVNHDGVINDEDKVNLGDGMPDFTLGLNLGFNYKNFDFSVVANGAFGHQIVQSYRMHANKYANYTTAILERWTGEGTSNRIPRVTEQNINWQFSDLFIQDGDYLRISNITIGYDFAKLIRCKAISQARIYAQVQNAITFTKYDGMDPEIGFGPEGDNGLGWASGVDVGYYPRPRTILFGVNLKF</sequence>
<evidence type="ECO:0000259" key="11">
    <source>
        <dbReference type="Pfam" id="PF07715"/>
    </source>
</evidence>
<feature type="domain" description="TonB-dependent receptor plug" evidence="11">
    <location>
        <begin position="133"/>
        <end position="234"/>
    </location>
</feature>
<evidence type="ECO:0000256" key="9">
    <source>
        <dbReference type="RuleBase" id="RU003357"/>
    </source>
</evidence>
<dbReference type="RefSeq" id="WP_250706649.1">
    <property type="nucleotide sequence ID" value="NZ_JAMOYZ010000013.1"/>
</dbReference>
<dbReference type="FunFam" id="2.60.40.1120:FF:000003">
    <property type="entry name" value="Outer membrane protein Omp121"/>
    <property type="match status" value="1"/>
</dbReference>